<dbReference type="InterPro" id="IPR036259">
    <property type="entry name" value="MFS_trans_sf"/>
</dbReference>
<evidence type="ECO:0000256" key="6">
    <source>
        <dbReference type="SAM" id="Phobius"/>
    </source>
</evidence>
<gene>
    <name evidence="7" type="ORF">SPAPADRAFT_58033</name>
</gene>
<dbReference type="GeneID" id="18872293"/>
<dbReference type="SUPFAM" id="SSF103473">
    <property type="entry name" value="MFS general substrate transporter"/>
    <property type="match status" value="1"/>
</dbReference>
<dbReference type="InterPro" id="IPR011701">
    <property type="entry name" value="MFS"/>
</dbReference>
<name>G3AFC2_SPAPN</name>
<feature type="transmembrane region" description="Helical" evidence="6">
    <location>
        <begin position="238"/>
        <end position="261"/>
    </location>
</feature>
<evidence type="ECO:0000256" key="3">
    <source>
        <dbReference type="ARBA" id="ARBA00022692"/>
    </source>
</evidence>
<feature type="transmembrane region" description="Helical" evidence="6">
    <location>
        <begin position="273"/>
        <end position="290"/>
    </location>
</feature>
<keyword evidence="3 6" id="KW-0812">Transmembrane</keyword>
<protein>
    <recommendedName>
        <fullName evidence="9">Major facilitator superfamily (MFS) profile domain-containing protein</fullName>
    </recommendedName>
</protein>
<feature type="transmembrane region" description="Helical" evidence="6">
    <location>
        <begin position="302"/>
        <end position="329"/>
    </location>
</feature>
<evidence type="ECO:0008006" key="9">
    <source>
        <dbReference type="Google" id="ProtNLM"/>
    </source>
</evidence>
<proteinExistence type="predicted"/>
<evidence type="ECO:0000256" key="1">
    <source>
        <dbReference type="ARBA" id="ARBA00004141"/>
    </source>
</evidence>
<feature type="transmembrane region" description="Helical" evidence="6">
    <location>
        <begin position="199"/>
        <end position="218"/>
    </location>
</feature>
<keyword evidence="5 6" id="KW-0472">Membrane</keyword>
<dbReference type="AlphaFoldDB" id="G3AFC2"/>
<feature type="transmembrane region" description="Helical" evidence="6">
    <location>
        <begin position="376"/>
        <end position="394"/>
    </location>
</feature>
<organism evidence="8">
    <name type="scientific">Spathaspora passalidarum (strain NRRL Y-27907 / 11-Y1)</name>
    <dbReference type="NCBI Taxonomy" id="619300"/>
    <lineage>
        <taxon>Eukaryota</taxon>
        <taxon>Fungi</taxon>
        <taxon>Dikarya</taxon>
        <taxon>Ascomycota</taxon>
        <taxon>Saccharomycotina</taxon>
        <taxon>Pichiomycetes</taxon>
        <taxon>Debaryomycetaceae</taxon>
        <taxon>Spathaspora</taxon>
    </lineage>
</organism>
<keyword evidence="2" id="KW-0813">Transport</keyword>
<keyword evidence="4 6" id="KW-1133">Transmembrane helix</keyword>
<feature type="transmembrane region" description="Helical" evidence="6">
    <location>
        <begin position="24"/>
        <end position="46"/>
    </location>
</feature>
<dbReference type="eggNOG" id="KOG2615">
    <property type="taxonomic scope" value="Eukaryota"/>
</dbReference>
<dbReference type="Pfam" id="PF07690">
    <property type="entry name" value="MFS_1"/>
    <property type="match status" value="1"/>
</dbReference>
<dbReference type="Proteomes" id="UP000000709">
    <property type="component" value="Unassembled WGS sequence"/>
</dbReference>
<evidence type="ECO:0000313" key="8">
    <source>
        <dbReference type="Proteomes" id="UP000000709"/>
    </source>
</evidence>
<dbReference type="PANTHER" id="PTHR23504">
    <property type="entry name" value="MAJOR FACILITATOR SUPERFAMILY DOMAIN-CONTAINING PROTEIN 10"/>
    <property type="match status" value="1"/>
</dbReference>
<dbReference type="EMBL" id="GL996499">
    <property type="protein sequence ID" value="EGW34911.1"/>
    <property type="molecule type" value="Genomic_DNA"/>
</dbReference>
<dbReference type="KEGG" id="spaa:SPAPADRAFT_58033"/>
<dbReference type="PANTHER" id="PTHR23504:SF15">
    <property type="entry name" value="MAJOR FACILITATOR SUPERFAMILY (MFS) PROFILE DOMAIN-CONTAINING PROTEIN"/>
    <property type="match status" value="1"/>
</dbReference>
<dbReference type="GO" id="GO:0022857">
    <property type="term" value="F:transmembrane transporter activity"/>
    <property type="evidence" value="ECO:0007669"/>
    <property type="project" value="InterPro"/>
</dbReference>
<evidence type="ECO:0000313" key="7">
    <source>
        <dbReference type="EMBL" id="EGW34911.1"/>
    </source>
</evidence>
<dbReference type="RefSeq" id="XP_007372323.1">
    <property type="nucleotide sequence ID" value="XM_007372261.1"/>
</dbReference>
<reference evidence="7 8" key="1">
    <citation type="journal article" date="2011" name="Proc. Natl. Acad. Sci. U.S.A.">
        <title>Comparative genomics of xylose-fermenting fungi for enhanced biofuel production.</title>
        <authorList>
            <person name="Wohlbach D.J."/>
            <person name="Kuo A."/>
            <person name="Sato T.K."/>
            <person name="Potts K.M."/>
            <person name="Salamov A.A."/>
            <person name="LaButti K.M."/>
            <person name="Sun H."/>
            <person name="Clum A."/>
            <person name="Pangilinan J.L."/>
            <person name="Lindquist E.A."/>
            <person name="Lucas S."/>
            <person name="Lapidus A."/>
            <person name="Jin M."/>
            <person name="Gunawan C."/>
            <person name="Balan V."/>
            <person name="Dale B.E."/>
            <person name="Jeffries T.W."/>
            <person name="Zinkel R."/>
            <person name="Barry K.W."/>
            <person name="Grigoriev I.V."/>
            <person name="Gasch A.P."/>
        </authorList>
    </citation>
    <scope>NUCLEOTIDE SEQUENCE [LARGE SCALE GENOMIC DNA]</scope>
    <source>
        <strain evidence="8">NRRL Y-27907 / 11-Y1</strain>
    </source>
</reference>
<evidence type="ECO:0000256" key="2">
    <source>
        <dbReference type="ARBA" id="ARBA00022448"/>
    </source>
</evidence>
<dbReference type="GO" id="GO:0016020">
    <property type="term" value="C:membrane"/>
    <property type="evidence" value="ECO:0007669"/>
    <property type="project" value="UniProtKB-SubCell"/>
</dbReference>
<dbReference type="InParanoid" id="G3AFC2"/>
<accession>G3AFC2</accession>
<evidence type="ECO:0000256" key="5">
    <source>
        <dbReference type="ARBA" id="ARBA00023136"/>
    </source>
</evidence>
<keyword evidence="8" id="KW-1185">Reference proteome</keyword>
<comment type="subcellular location">
    <subcellularLocation>
        <location evidence="1">Membrane</location>
        <topology evidence="1">Multi-pass membrane protein</topology>
    </subcellularLocation>
</comment>
<sequence length="409" mass="45456">MATVSETVSNQDSLYERFITKHPYALSNIVVGVSCMIGFTIGFLFLEEPHERFKKRRDIGLELGDYILSKLGYERPPRPWQIRKAQKGANKSLNDVATQDPTEDSRLIQDHLAVPTEQVYSALDEEDADDGASIDSFGPVSRTFSNALVRRLSSAQLGPMISHSATHNSILTTNIEQSFSREIFTPPVLQTIMANFLTALHNVIYSEFLPVLLAGQFMPEKLKFPFTIVGGFGYDSSTIGNLLSITGLVGALGVMFVFPILDRNFKTITTLRLSTLLFPITYTILPYLIFTRSGYNSNLPPWLTSVLLYGLCCYNTCAASVSFPTIMILMHRASPPKHRAFINGSALSMNSLARCIGPISWGYIMTAAEKYSVGEVSWFLLALLALVCTTQALHMRDYDEEEEKDAGEV</sequence>
<dbReference type="HOGENOM" id="CLU_001265_54_5_1"/>
<evidence type="ECO:0000256" key="4">
    <source>
        <dbReference type="ARBA" id="ARBA00022989"/>
    </source>
</evidence>
<dbReference type="Gene3D" id="1.20.1250.20">
    <property type="entry name" value="MFS general substrate transporter like domains"/>
    <property type="match status" value="1"/>
</dbReference>
<dbReference type="OrthoDB" id="10262656at2759"/>